<keyword evidence="5 7" id="KW-0663">Pyridoxal phosphate</keyword>
<dbReference type="InterPro" id="IPR015422">
    <property type="entry name" value="PyrdxlP-dep_Trfase_small"/>
</dbReference>
<dbReference type="Gene3D" id="3.90.1150.10">
    <property type="entry name" value="Aspartate Aminotransferase, domain 1"/>
    <property type="match status" value="1"/>
</dbReference>
<keyword evidence="4" id="KW-0808">Transferase</keyword>
<comment type="similarity">
    <text evidence="2">Belongs to the class-V pyridoxal-phosphate-dependent aminotransferase family.</text>
</comment>
<dbReference type="Gene3D" id="3.40.640.10">
    <property type="entry name" value="Type I PLP-dependent aspartate aminotransferase-like (Major domain)"/>
    <property type="match status" value="1"/>
</dbReference>
<dbReference type="SUPFAM" id="SSF53383">
    <property type="entry name" value="PLP-dependent transferases"/>
    <property type="match status" value="1"/>
</dbReference>
<evidence type="ECO:0000256" key="2">
    <source>
        <dbReference type="ARBA" id="ARBA00009236"/>
    </source>
</evidence>
<proteinExistence type="inferred from homology"/>
<evidence type="ECO:0000313" key="9">
    <source>
        <dbReference type="EMBL" id="NBG89501.1"/>
    </source>
</evidence>
<dbReference type="PIRSF" id="PIRSF000524">
    <property type="entry name" value="SPT"/>
    <property type="match status" value="1"/>
</dbReference>
<protein>
    <submittedName>
        <fullName evidence="9">Alanine--glyoxylate aminotransferase family protein</fullName>
    </submittedName>
</protein>
<reference evidence="9 10" key="1">
    <citation type="submission" date="2019-04" db="EMBL/GenBank/DDBJ databases">
        <title>Isachenkonia alkalipeptolytica gen. nov. sp. nov. a new anaerobic, alkiliphilic organothrophic bacterium capable to reduce synthesized ferrihydrite isolated from a soda lake.</title>
        <authorList>
            <person name="Toshchakov S.V."/>
            <person name="Zavarzina D.G."/>
            <person name="Zhilina T.N."/>
            <person name="Kostrikina N.A."/>
            <person name="Kublanov I.V."/>
        </authorList>
    </citation>
    <scope>NUCLEOTIDE SEQUENCE [LARGE SCALE GENOMIC DNA]</scope>
    <source>
        <strain evidence="9 10">Z-1701</strain>
    </source>
</reference>
<dbReference type="RefSeq" id="WP_160723220.1">
    <property type="nucleotide sequence ID" value="NZ_SUMG01000027.1"/>
</dbReference>
<dbReference type="PANTHER" id="PTHR21152:SF24">
    <property type="entry name" value="ALANINE--GLYOXYLATE AMINOTRANSFERASE 1"/>
    <property type="match status" value="1"/>
</dbReference>
<sequence>MNEILVMSPGPTEVHEEVRKSMARPMTIPDGHPDFLDYYFGVANKLKKVFKTKNDIRILNGEGILGLEAAMASLIDPGDKVLCIENGLFGKTFGEMAEKYGGDVYYFSCDNKKPIDINTLEKLLKEQNAFKFATLVHCETPTGVINNIEKISILLKKHGILSVVDAVSTLGGEKLETDEWNLDLVIAGSQKCLSASSGLVMLSISQDAWVMISNKKKKIPSLYTNLLLWKDIQLTKTLPYSQPIHLFYGLETALDRWNREDVIARHNLLGNGVKQAVINAGLSLYPDSGFSNTISAVEIPQGITYKMIQDELWKEHKIFISTSLGNLSGKVLRIGHMGENCSEEKLYRLFKALTIVLKKYGVFLKEDLHKAFVNALSK</sequence>
<feature type="domain" description="Aminotransferase class V" evidence="8">
    <location>
        <begin position="63"/>
        <end position="209"/>
    </location>
</feature>
<feature type="binding site" evidence="6">
    <location>
        <position position="333"/>
    </location>
    <ligand>
        <name>substrate</name>
    </ligand>
</feature>
<comment type="cofactor">
    <cofactor evidence="1 7">
        <name>pyridoxal 5'-phosphate</name>
        <dbReference type="ChEBI" id="CHEBI:597326"/>
    </cofactor>
</comment>
<evidence type="ECO:0000256" key="5">
    <source>
        <dbReference type="ARBA" id="ARBA00022898"/>
    </source>
</evidence>
<dbReference type="InterPro" id="IPR015424">
    <property type="entry name" value="PyrdxlP-dep_Trfase"/>
</dbReference>
<evidence type="ECO:0000256" key="1">
    <source>
        <dbReference type="ARBA" id="ARBA00001933"/>
    </source>
</evidence>
<dbReference type="EMBL" id="SUMG01000027">
    <property type="protein sequence ID" value="NBG89501.1"/>
    <property type="molecule type" value="Genomic_DNA"/>
</dbReference>
<evidence type="ECO:0000256" key="6">
    <source>
        <dbReference type="PIRSR" id="PIRSR000524-1"/>
    </source>
</evidence>
<dbReference type="InterPro" id="IPR015421">
    <property type="entry name" value="PyrdxlP-dep_Trfase_major"/>
</dbReference>
<accession>A0AA44BGQ9</accession>
<keyword evidence="3 9" id="KW-0032">Aminotransferase</keyword>
<evidence type="ECO:0000259" key="8">
    <source>
        <dbReference type="Pfam" id="PF00266"/>
    </source>
</evidence>
<dbReference type="PANTHER" id="PTHR21152">
    <property type="entry name" value="AMINOTRANSFERASE CLASS V"/>
    <property type="match status" value="1"/>
</dbReference>
<dbReference type="GO" id="GO:0019265">
    <property type="term" value="P:glycine biosynthetic process, by transamination of glyoxylate"/>
    <property type="evidence" value="ECO:0007669"/>
    <property type="project" value="TreeGrafter"/>
</dbReference>
<dbReference type="Pfam" id="PF00266">
    <property type="entry name" value="Aminotran_5"/>
    <property type="match status" value="1"/>
</dbReference>
<dbReference type="InterPro" id="IPR000192">
    <property type="entry name" value="Aminotrans_V_dom"/>
</dbReference>
<evidence type="ECO:0000256" key="4">
    <source>
        <dbReference type="ARBA" id="ARBA00022679"/>
    </source>
</evidence>
<dbReference type="GO" id="GO:0008453">
    <property type="term" value="F:alanine-glyoxylate transaminase activity"/>
    <property type="evidence" value="ECO:0007669"/>
    <property type="project" value="TreeGrafter"/>
</dbReference>
<dbReference type="InterPro" id="IPR024169">
    <property type="entry name" value="SP_NH2Trfase/AEP_transaminase"/>
</dbReference>
<keyword evidence="10" id="KW-1185">Reference proteome</keyword>
<comment type="caution">
    <text evidence="9">The sequence shown here is derived from an EMBL/GenBank/DDBJ whole genome shotgun (WGS) entry which is preliminary data.</text>
</comment>
<dbReference type="GO" id="GO:0004760">
    <property type="term" value="F:L-serine-pyruvate transaminase activity"/>
    <property type="evidence" value="ECO:0007669"/>
    <property type="project" value="TreeGrafter"/>
</dbReference>
<evidence type="ECO:0000256" key="3">
    <source>
        <dbReference type="ARBA" id="ARBA00022576"/>
    </source>
</evidence>
<dbReference type="AlphaFoldDB" id="A0AA44BGQ9"/>
<evidence type="ECO:0000313" key="10">
    <source>
        <dbReference type="Proteomes" id="UP000449710"/>
    </source>
</evidence>
<dbReference type="Proteomes" id="UP000449710">
    <property type="component" value="Unassembled WGS sequence"/>
</dbReference>
<feature type="modified residue" description="N6-(pyridoxal phosphate)lysine" evidence="7">
    <location>
        <position position="191"/>
    </location>
</feature>
<organism evidence="9 10">
    <name type="scientific">Isachenkonia alkalipeptolytica</name>
    <dbReference type="NCBI Taxonomy" id="2565777"/>
    <lineage>
        <taxon>Bacteria</taxon>
        <taxon>Bacillati</taxon>
        <taxon>Bacillota</taxon>
        <taxon>Clostridia</taxon>
        <taxon>Eubacteriales</taxon>
        <taxon>Clostridiaceae</taxon>
        <taxon>Isachenkonia</taxon>
    </lineage>
</organism>
<name>A0AA44BGQ9_9CLOT</name>
<evidence type="ECO:0000256" key="7">
    <source>
        <dbReference type="PIRSR" id="PIRSR000524-50"/>
    </source>
</evidence>
<gene>
    <name evidence="9" type="ORF">ISALK_13480</name>
</gene>